<dbReference type="EMBL" id="JABTTQ020000003">
    <property type="protein sequence ID" value="KAK6161467.1"/>
    <property type="molecule type" value="Genomic_DNA"/>
</dbReference>
<reference evidence="1 2" key="1">
    <citation type="journal article" date="2021" name="Comput. Struct. Biotechnol. J.">
        <title>De novo genome assembly of the potent medicinal plant Rehmannia glutinosa using nanopore technology.</title>
        <authorList>
            <person name="Ma L."/>
            <person name="Dong C."/>
            <person name="Song C."/>
            <person name="Wang X."/>
            <person name="Zheng X."/>
            <person name="Niu Y."/>
            <person name="Chen S."/>
            <person name="Feng W."/>
        </authorList>
    </citation>
    <scope>NUCLEOTIDE SEQUENCE [LARGE SCALE GENOMIC DNA]</scope>
    <source>
        <strain evidence="1">DH-2019</strain>
    </source>
</reference>
<organism evidence="1 2">
    <name type="scientific">Rehmannia glutinosa</name>
    <name type="common">Chinese foxglove</name>
    <dbReference type="NCBI Taxonomy" id="99300"/>
    <lineage>
        <taxon>Eukaryota</taxon>
        <taxon>Viridiplantae</taxon>
        <taxon>Streptophyta</taxon>
        <taxon>Embryophyta</taxon>
        <taxon>Tracheophyta</taxon>
        <taxon>Spermatophyta</taxon>
        <taxon>Magnoliopsida</taxon>
        <taxon>eudicotyledons</taxon>
        <taxon>Gunneridae</taxon>
        <taxon>Pentapetalae</taxon>
        <taxon>asterids</taxon>
        <taxon>lamiids</taxon>
        <taxon>Lamiales</taxon>
        <taxon>Orobanchaceae</taxon>
        <taxon>Rehmannieae</taxon>
        <taxon>Rehmannia</taxon>
    </lineage>
</organism>
<sequence>MYREASYKGRNVLAATEQGLISQHGDFCTDQGSMAGIIVAYFNDLFSTASPTGLDMEEILQHISPKVDDQVNDILCNPFDKSEVKKAVFQMFPDKVLRSGRLDNGEEVSRAILGVLNHGDSLEEWNSTIVTLIPKVENPLLVKEFWPINLWNTCKDFWVANGVGDYPTTVNLKRHHVPLSKECPLCHFGVDTTIHTAFVIVCYKTPMETNDLWTIKEEGKWRANVRFCVGFLESVDKGGLREFGHFLMGSLEGSIFEGELRAMLYGMEVLMEQQFLSLTLRDSLLAV</sequence>
<gene>
    <name evidence="1" type="ORF">DH2020_004848</name>
</gene>
<dbReference type="Proteomes" id="UP001318860">
    <property type="component" value="Unassembled WGS sequence"/>
</dbReference>
<accession>A0ABR0XQN3</accession>
<name>A0ABR0XQN3_REHGL</name>
<evidence type="ECO:0000313" key="1">
    <source>
        <dbReference type="EMBL" id="KAK6161467.1"/>
    </source>
</evidence>
<protein>
    <submittedName>
        <fullName evidence="1">Uncharacterized protein</fullName>
    </submittedName>
</protein>
<evidence type="ECO:0000313" key="2">
    <source>
        <dbReference type="Proteomes" id="UP001318860"/>
    </source>
</evidence>
<proteinExistence type="predicted"/>
<comment type="caution">
    <text evidence="1">The sequence shown here is derived from an EMBL/GenBank/DDBJ whole genome shotgun (WGS) entry which is preliminary data.</text>
</comment>
<keyword evidence="2" id="KW-1185">Reference proteome</keyword>